<dbReference type="Gene3D" id="2.60.40.1120">
    <property type="entry name" value="Carboxypeptidase-like, regulatory domain"/>
    <property type="match status" value="1"/>
</dbReference>
<dbReference type="RefSeq" id="WP_187595298.1">
    <property type="nucleotide sequence ID" value="NZ_CP060723.1"/>
</dbReference>
<feature type="signal peptide" evidence="1">
    <location>
        <begin position="1"/>
        <end position="21"/>
    </location>
</feature>
<proteinExistence type="predicted"/>
<dbReference type="SUPFAM" id="SSF56935">
    <property type="entry name" value="Porins"/>
    <property type="match status" value="1"/>
</dbReference>
<dbReference type="InterPro" id="IPR008969">
    <property type="entry name" value="CarboxyPept-like_regulatory"/>
</dbReference>
<sequence>MLKKGFLLCLPLLFCAAFLSAQNTVSISGSVKDSIGNPVASASIAIVNQTGAGIIFGTTNDKGLFKCDFKSSNESYSIKVTAMGFLQFYQAIEQKNNELVNVVLRQKSYKLAEVSIKSNTKVSLSSDTLKYRVKGFQESNDRVIGDVISRLPGIKIDENGAISYNGKRINNVYIDGDNLLDGRYKMATNNVPVNAVEQVQVIERDQPVKALNGFVSSNNVSLNIKLTDSAKTMMVNSAYLGAGNKAYVAELNNLIFDKKVKAINTFKTNNIGENLEAEQAVLGQSFNNEVALKLPKTFLSMESETLPNMKEKYYLLNNDYAGSLNVLIKMKADWGLRLNLSTLQLKRKFKYNNTVNYFLGNTDTIRFNEFQDNVYKLNQWHAEAQLEKNSKSIYLKSITKFEIPKWKRNGNTIQNEQAFGQSQPTNQVSFSNETNLVKALGVNNILQYNGLVQYHKVDENLKIAPGIQQNIVNGGADFLALNQQASTKNIFINQSTTFKTRFNRLVLSAAAGASYEHSRLNSHLYKTDSTDNIRSVGNQFKNDIGFDNLGLYGRISALYPLKNGSFNLEASPTFNNISYSDAQKSTAKTNTYFVLNPILEFRKTLGKHSELNARFAQQTQFGQVNDIYSGTILVNYRQFNFNDTPLPKTDMTNINLRYSNRIPLKMLFFNLMFGFDRTSQNFINSYTLDSGLTKSVAIDFRNTIDQYSLNGNISKYIFPLEINIAAHGSLSMQKGNNFYNGEITPFKTYLLNTGLSLRKKLFSKITLSVAGDLSRSLNKQESLSGPIENESANEKIKGEWLHNLNSELSYALTYNFVSYRQFLQQPIRNQFLDFNLKYAPTNWKSFFEFQCVNLINQREYQQINSSANQLSTYQMPLRPRTFLIKYSFTF</sequence>
<dbReference type="AlphaFoldDB" id="A0A7G9QNE7"/>
<protein>
    <submittedName>
        <fullName evidence="2">Carboxypeptidase regulatory-like domain-containing protein</fullName>
    </submittedName>
</protein>
<organism evidence="2 3">
    <name type="scientific">Pedobacter roseus</name>
    <dbReference type="NCBI Taxonomy" id="336820"/>
    <lineage>
        <taxon>Bacteria</taxon>
        <taxon>Pseudomonadati</taxon>
        <taxon>Bacteroidota</taxon>
        <taxon>Sphingobacteriia</taxon>
        <taxon>Sphingobacteriales</taxon>
        <taxon>Sphingobacteriaceae</taxon>
        <taxon>Pedobacter</taxon>
    </lineage>
</organism>
<accession>A0A7G9QNE7</accession>
<feature type="chain" id="PRO_5028809277" evidence="1">
    <location>
        <begin position="22"/>
        <end position="890"/>
    </location>
</feature>
<evidence type="ECO:0000313" key="2">
    <source>
        <dbReference type="EMBL" id="QNN44872.1"/>
    </source>
</evidence>
<keyword evidence="2" id="KW-0121">Carboxypeptidase</keyword>
<evidence type="ECO:0000256" key="1">
    <source>
        <dbReference type="SAM" id="SignalP"/>
    </source>
</evidence>
<reference evidence="2 3" key="1">
    <citation type="submission" date="2020-08" db="EMBL/GenBank/DDBJ databases">
        <title>Genome sequence of Pedobacter roseus KACC 11594T.</title>
        <authorList>
            <person name="Hyun D.-W."/>
            <person name="Bae J.-W."/>
        </authorList>
    </citation>
    <scope>NUCLEOTIDE SEQUENCE [LARGE SCALE GENOMIC DNA]</scope>
    <source>
        <strain evidence="2 3">KACC 11594</strain>
    </source>
</reference>
<keyword evidence="1" id="KW-0732">Signal</keyword>
<dbReference type="KEGG" id="proe:H9L23_12685"/>
<name>A0A7G9QNE7_9SPHI</name>
<dbReference type="Pfam" id="PF13620">
    <property type="entry name" value="CarboxypepD_reg"/>
    <property type="match status" value="1"/>
</dbReference>
<gene>
    <name evidence="2" type="ORF">H9L23_12685</name>
</gene>
<dbReference type="SUPFAM" id="SSF49464">
    <property type="entry name" value="Carboxypeptidase regulatory domain-like"/>
    <property type="match status" value="1"/>
</dbReference>
<dbReference type="GO" id="GO:0004180">
    <property type="term" value="F:carboxypeptidase activity"/>
    <property type="evidence" value="ECO:0007669"/>
    <property type="project" value="UniProtKB-KW"/>
</dbReference>
<keyword evidence="2" id="KW-0645">Protease</keyword>
<dbReference type="Proteomes" id="UP000515806">
    <property type="component" value="Chromosome"/>
</dbReference>
<evidence type="ECO:0000313" key="3">
    <source>
        <dbReference type="Proteomes" id="UP000515806"/>
    </source>
</evidence>
<keyword evidence="2" id="KW-0378">Hydrolase</keyword>
<keyword evidence="3" id="KW-1185">Reference proteome</keyword>
<dbReference type="EMBL" id="CP060723">
    <property type="protein sequence ID" value="QNN44872.1"/>
    <property type="molecule type" value="Genomic_DNA"/>
</dbReference>